<dbReference type="Proteomes" id="UP000789901">
    <property type="component" value="Unassembled WGS sequence"/>
</dbReference>
<dbReference type="EMBL" id="CAJVQB010035024">
    <property type="protein sequence ID" value="CAG8821991.1"/>
    <property type="molecule type" value="Genomic_DNA"/>
</dbReference>
<feature type="non-terminal residue" evidence="1">
    <location>
        <position position="53"/>
    </location>
</feature>
<name>A0ABN7W918_GIGMA</name>
<keyword evidence="2" id="KW-1185">Reference proteome</keyword>
<accession>A0ABN7W918</accession>
<organism evidence="1 2">
    <name type="scientific">Gigaspora margarita</name>
    <dbReference type="NCBI Taxonomy" id="4874"/>
    <lineage>
        <taxon>Eukaryota</taxon>
        <taxon>Fungi</taxon>
        <taxon>Fungi incertae sedis</taxon>
        <taxon>Mucoromycota</taxon>
        <taxon>Glomeromycotina</taxon>
        <taxon>Glomeromycetes</taxon>
        <taxon>Diversisporales</taxon>
        <taxon>Gigasporaceae</taxon>
        <taxon>Gigaspora</taxon>
    </lineage>
</organism>
<protein>
    <submittedName>
        <fullName evidence="1">36936_t:CDS:1</fullName>
    </submittedName>
</protein>
<evidence type="ECO:0000313" key="2">
    <source>
        <dbReference type="Proteomes" id="UP000789901"/>
    </source>
</evidence>
<gene>
    <name evidence="1" type="ORF">GMARGA_LOCUS27970</name>
</gene>
<evidence type="ECO:0000313" key="1">
    <source>
        <dbReference type="EMBL" id="CAG8821991.1"/>
    </source>
</evidence>
<reference evidence="1 2" key="1">
    <citation type="submission" date="2021-06" db="EMBL/GenBank/DDBJ databases">
        <authorList>
            <person name="Kallberg Y."/>
            <person name="Tangrot J."/>
            <person name="Rosling A."/>
        </authorList>
    </citation>
    <scope>NUCLEOTIDE SEQUENCE [LARGE SCALE GENOMIC DNA]</scope>
    <source>
        <strain evidence="1 2">120-4 pot B 10/14</strain>
    </source>
</reference>
<sequence>MKDNEVEDDPKKNESEMEHTLLVENWDVHLIRSTVENVRKQQEPTQAIKKNQV</sequence>
<comment type="caution">
    <text evidence="1">The sequence shown here is derived from an EMBL/GenBank/DDBJ whole genome shotgun (WGS) entry which is preliminary data.</text>
</comment>
<proteinExistence type="predicted"/>